<feature type="region of interest" description="Disordered" evidence="6">
    <location>
        <begin position="234"/>
        <end position="284"/>
    </location>
</feature>
<name>A0A6H0Y4I9_9PEZI</name>
<accession>A0A6H0Y4I9</accession>
<dbReference type="GO" id="GO:0044773">
    <property type="term" value="P:mitotic DNA damage checkpoint signaling"/>
    <property type="evidence" value="ECO:0007669"/>
    <property type="project" value="TreeGrafter"/>
</dbReference>
<proteinExistence type="predicted"/>
<dbReference type="GO" id="GO:0033314">
    <property type="term" value="P:mitotic DNA replication checkpoint signaling"/>
    <property type="evidence" value="ECO:0007669"/>
    <property type="project" value="TreeGrafter"/>
</dbReference>
<dbReference type="GO" id="GO:0008270">
    <property type="term" value="F:zinc ion binding"/>
    <property type="evidence" value="ECO:0007669"/>
    <property type="project" value="UniProtKB-KW"/>
</dbReference>
<dbReference type="GO" id="GO:0003676">
    <property type="term" value="F:nucleic acid binding"/>
    <property type="evidence" value="ECO:0007669"/>
    <property type="project" value="InterPro"/>
</dbReference>
<gene>
    <name evidence="7" type="ORF">AMS68_007393</name>
</gene>
<evidence type="ECO:0000256" key="1">
    <source>
        <dbReference type="ARBA" id="ARBA00004123"/>
    </source>
</evidence>
<comment type="subcellular location">
    <subcellularLocation>
        <location evidence="1">Nucleus</location>
    </subcellularLocation>
</comment>
<feature type="compositionally biased region" description="Acidic residues" evidence="6">
    <location>
        <begin position="266"/>
        <end position="277"/>
    </location>
</feature>
<dbReference type="GO" id="GO:0005681">
    <property type="term" value="C:spliceosomal complex"/>
    <property type="evidence" value="ECO:0007669"/>
    <property type="project" value="InterPro"/>
</dbReference>
<feature type="region of interest" description="Disordered" evidence="6">
    <location>
        <begin position="54"/>
        <end position="112"/>
    </location>
</feature>
<evidence type="ECO:0000313" key="8">
    <source>
        <dbReference type="Proteomes" id="UP000503462"/>
    </source>
</evidence>
<dbReference type="OrthoDB" id="77607at2759"/>
<keyword evidence="2" id="KW-0479">Metal-binding</keyword>
<feature type="compositionally biased region" description="Basic and acidic residues" evidence="6">
    <location>
        <begin position="183"/>
        <end position="196"/>
    </location>
</feature>
<feature type="region of interest" description="Disordered" evidence="6">
    <location>
        <begin position="180"/>
        <end position="209"/>
    </location>
</feature>
<evidence type="ECO:0000256" key="4">
    <source>
        <dbReference type="ARBA" id="ARBA00022833"/>
    </source>
</evidence>
<keyword evidence="3" id="KW-0863">Zinc-finger</keyword>
<evidence type="ECO:0000256" key="2">
    <source>
        <dbReference type="ARBA" id="ARBA00022723"/>
    </source>
</evidence>
<sequence length="284" mass="31201">MADVRSMLRAERESRRITHPHASYTSAGNLLCNICEVPIKSERAWNAHLHTTQHSLRLGRERDAAQARSSQPSGKKRKAVEFEEPEIDRKKVKPTAQESPEHNSVLDTAPAGDVPAVAEVESSILPDDIDDEAAAAELAALDRSLAALEAEHLQSDGSALAALSAPATIVAPAVSAQELAAQAREEQSKQRSRRDEEVENEREDAVRALEDEFEEMDSLQERLKKLRERREALRERAAVDAVNTGQVERGSTGIPDRSVHTGKATEDDESDDSDSADDWNFGAR</sequence>
<dbReference type="AlphaFoldDB" id="A0A6H0Y4I9"/>
<dbReference type="EMBL" id="CP051143">
    <property type="protein sequence ID" value="QIX01876.1"/>
    <property type="molecule type" value="Genomic_DNA"/>
</dbReference>
<keyword evidence="5" id="KW-0539">Nucleus</keyword>
<dbReference type="Proteomes" id="UP000503462">
    <property type="component" value="Chromosome 5"/>
</dbReference>
<dbReference type="PANTHER" id="PTHR13278:SF0">
    <property type="entry name" value="ZINC FINGER PROTEIN 830"/>
    <property type="match status" value="1"/>
</dbReference>
<evidence type="ECO:0000313" key="7">
    <source>
        <dbReference type="EMBL" id="QIX01876.1"/>
    </source>
</evidence>
<reference evidence="7 8" key="1">
    <citation type="journal article" date="2016" name="Sci. Rep.">
        <title>Peltaster fructicola genome reveals evolution from an invasive phytopathogen to an ectophytic parasite.</title>
        <authorList>
            <person name="Xu C."/>
            <person name="Chen H."/>
            <person name="Gleason M.L."/>
            <person name="Xu J.R."/>
            <person name="Liu H."/>
            <person name="Zhang R."/>
            <person name="Sun G."/>
        </authorList>
    </citation>
    <scope>NUCLEOTIDE SEQUENCE [LARGE SCALE GENOMIC DNA]</scope>
    <source>
        <strain evidence="7 8">LNHT1506</strain>
    </source>
</reference>
<keyword evidence="8" id="KW-1185">Reference proteome</keyword>
<dbReference type="PANTHER" id="PTHR13278">
    <property type="entry name" value="ZINC FINGER PROTEIN 830"/>
    <property type="match status" value="1"/>
</dbReference>
<dbReference type="InterPro" id="IPR040050">
    <property type="entry name" value="ZNF830-like"/>
</dbReference>
<evidence type="ECO:0000256" key="6">
    <source>
        <dbReference type="SAM" id="MobiDB-lite"/>
    </source>
</evidence>
<evidence type="ECO:0008006" key="9">
    <source>
        <dbReference type="Google" id="ProtNLM"/>
    </source>
</evidence>
<evidence type="ECO:0000256" key="5">
    <source>
        <dbReference type="ARBA" id="ARBA00023242"/>
    </source>
</evidence>
<evidence type="ECO:0000256" key="3">
    <source>
        <dbReference type="ARBA" id="ARBA00022771"/>
    </source>
</evidence>
<keyword evidence="4" id="KW-0862">Zinc</keyword>
<organism evidence="7 8">
    <name type="scientific">Peltaster fructicola</name>
    <dbReference type="NCBI Taxonomy" id="286661"/>
    <lineage>
        <taxon>Eukaryota</taxon>
        <taxon>Fungi</taxon>
        <taxon>Dikarya</taxon>
        <taxon>Ascomycota</taxon>
        <taxon>Pezizomycotina</taxon>
        <taxon>Dothideomycetes</taxon>
        <taxon>Dothideomycetes incertae sedis</taxon>
        <taxon>Peltaster</taxon>
    </lineage>
</organism>
<dbReference type="GO" id="GO:0033260">
    <property type="term" value="P:nuclear DNA replication"/>
    <property type="evidence" value="ECO:0007669"/>
    <property type="project" value="TreeGrafter"/>
</dbReference>
<protein>
    <recommendedName>
        <fullName evidence="9">Coiled-coil domain-containing protein 16</fullName>
    </recommendedName>
</protein>